<sequence>MTRLYGLQYLRGLAACAVVAYHAADRAQRPFTVGEAGVDLFFVLSGFLMWAITDADSRPGRFLADRAKRIVPIYWIVTSVMLAGALAGLFPAVRLSVAHVVTSYAFLPSVSPSNGQIWPLLVPGWTLNYEVGFYLLFGAALCLPRAVQLGMLTAVLIALAAIHPLVGRDQAALYFYSDPHILEFLGGLWLAQLWRSPAFGHAATRGVLIATTVALCGLALALPAEWPKALRYGLPALSAVATILAYERRPGGIAELPALRLLGDASYSIYLWHTLALAVTAKIAMALHIAGAVAIPLHMVAGIGIGLIGYAGLEKPVMRYFHRRKRLAAVALEARATA</sequence>
<gene>
    <name evidence="3" type="ORF">C8J26_2063</name>
</gene>
<name>A0A2T5GLZ9_9SPHN</name>
<protein>
    <submittedName>
        <fullName evidence="3">Exopolysaccharide production protein ExoZ</fullName>
    </submittedName>
</protein>
<dbReference type="RefSeq" id="WP_107957798.1">
    <property type="nucleotide sequence ID" value="NZ_QAOG01000003.1"/>
</dbReference>
<feature type="domain" description="Acyltransferase 3" evidence="2">
    <location>
        <begin position="5"/>
        <end position="308"/>
    </location>
</feature>
<feature type="transmembrane region" description="Helical" evidence="1">
    <location>
        <begin position="149"/>
        <end position="166"/>
    </location>
</feature>
<feature type="transmembrane region" description="Helical" evidence="1">
    <location>
        <begin position="267"/>
        <end position="289"/>
    </location>
</feature>
<evidence type="ECO:0000256" key="1">
    <source>
        <dbReference type="SAM" id="Phobius"/>
    </source>
</evidence>
<dbReference type="Proteomes" id="UP000244189">
    <property type="component" value="Unassembled WGS sequence"/>
</dbReference>
<proteinExistence type="predicted"/>
<feature type="transmembrane region" description="Helical" evidence="1">
    <location>
        <begin position="36"/>
        <end position="52"/>
    </location>
</feature>
<feature type="transmembrane region" description="Helical" evidence="1">
    <location>
        <begin position="73"/>
        <end position="97"/>
    </location>
</feature>
<evidence type="ECO:0000259" key="2">
    <source>
        <dbReference type="Pfam" id="PF01757"/>
    </source>
</evidence>
<keyword evidence="1" id="KW-0812">Transmembrane</keyword>
<dbReference type="EMBL" id="QAOG01000003">
    <property type="protein sequence ID" value="PTQ60351.1"/>
    <property type="molecule type" value="Genomic_DNA"/>
</dbReference>
<keyword evidence="1" id="KW-1133">Transmembrane helix</keyword>
<dbReference type="AlphaFoldDB" id="A0A2T5GLZ9"/>
<dbReference type="InterPro" id="IPR050879">
    <property type="entry name" value="Acyltransferase_3"/>
</dbReference>
<organism evidence="3 4">
    <name type="scientific">Sphingomonas aurantiaca</name>
    <dbReference type="NCBI Taxonomy" id="185949"/>
    <lineage>
        <taxon>Bacteria</taxon>
        <taxon>Pseudomonadati</taxon>
        <taxon>Pseudomonadota</taxon>
        <taxon>Alphaproteobacteria</taxon>
        <taxon>Sphingomonadales</taxon>
        <taxon>Sphingomonadaceae</taxon>
        <taxon>Sphingomonas</taxon>
    </lineage>
</organism>
<accession>A0A2T5GLZ9</accession>
<keyword evidence="1" id="KW-0472">Membrane</keyword>
<feature type="transmembrane region" description="Helical" evidence="1">
    <location>
        <begin position="203"/>
        <end position="223"/>
    </location>
</feature>
<feature type="transmembrane region" description="Helical" evidence="1">
    <location>
        <begin position="117"/>
        <end position="137"/>
    </location>
</feature>
<feature type="transmembrane region" description="Helical" evidence="1">
    <location>
        <begin position="295"/>
        <end position="313"/>
    </location>
</feature>
<keyword evidence="4" id="KW-1185">Reference proteome</keyword>
<dbReference type="PANTHER" id="PTHR23028">
    <property type="entry name" value="ACETYLTRANSFERASE"/>
    <property type="match status" value="1"/>
</dbReference>
<dbReference type="GO" id="GO:0016020">
    <property type="term" value="C:membrane"/>
    <property type="evidence" value="ECO:0007669"/>
    <property type="project" value="TreeGrafter"/>
</dbReference>
<dbReference type="Pfam" id="PF01757">
    <property type="entry name" value="Acyl_transf_3"/>
    <property type="match status" value="1"/>
</dbReference>
<comment type="caution">
    <text evidence="3">The sequence shown here is derived from an EMBL/GenBank/DDBJ whole genome shotgun (WGS) entry which is preliminary data.</text>
</comment>
<dbReference type="GO" id="GO:0016747">
    <property type="term" value="F:acyltransferase activity, transferring groups other than amino-acyl groups"/>
    <property type="evidence" value="ECO:0007669"/>
    <property type="project" value="InterPro"/>
</dbReference>
<dbReference type="InterPro" id="IPR002656">
    <property type="entry name" value="Acyl_transf_3_dom"/>
</dbReference>
<evidence type="ECO:0000313" key="3">
    <source>
        <dbReference type="EMBL" id="PTQ60351.1"/>
    </source>
</evidence>
<dbReference type="GO" id="GO:0000271">
    <property type="term" value="P:polysaccharide biosynthetic process"/>
    <property type="evidence" value="ECO:0007669"/>
    <property type="project" value="TreeGrafter"/>
</dbReference>
<dbReference type="PANTHER" id="PTHR23028:SF131">
    <property type="entry name" value="BLR2367 PROTEIN"/>
    <property type="match status" value="1"/>
</dbReference>
<reference evidence="3 4" key="1">
    <citation type="submission" date="2018-04" db="EMBL/GenBank/DDBJ databases">
        <title>Genomic Encyclopedia of Type Strains, Phase III (KMG-III): the genomes of soil and plant-associated and newly described type strains.</title>
        <authorList>
            <person name="Whitman W."/>
        </authorList>
    </citation>
    <scope>NUCLEOTIDE SEQUENCE [LARGE SCALE GENOMIC DNA]</scope>
    <source>
        <strain evidence="3 4">MA101b</strain>
    </source>
</reference>
<evidence type="ECO:0000313" key="4">
    <source>
        <dbReference type="Proteomes" id="UP000244189"/>
    </source>
</evidence>